<protein>
    <submittedName>
        <fullName evidence="2">MBL fold metallo-hydrolase</fullName>
    </submittedName>
</protein>
<dbReference type="Proteomes" id="UP000859547">
    <property type="component" value="Unassembled WGS sequence"/>
</dbReference>
<feature type="domain" description="Metallo-beta-lactamase" evidence="1">
    <location>
        <begin position="10"/>
        <end position="178"/>
    </location>
</feature>
<dbReference type="EMBL" id="DACTCB010000022">
    <property type="protein sequence ID" value="HAT4309081.1"/>
    <property type="molecule type" value="Genomic_DNA"/>
</dbReference>
<name>A0A8H9R0J6_CLOPF</name>
<gene>
    <name evidence="2" type="ORF">I9080_002925</name>
</gene>
<dbReference type="GO" id="GO:0016787">
    <property type="term" value="F:hydrolase activity"/>
    <property type="evidence" value="ECO:0007669"/>
    <property type="project" value="UniProtKB-KW"/>
</dbReference>
<dbReference type="InterPro" id="IPR036866">
    <property type="entry name" value="RibonucZ/Hydroxyglut_hydro"/>
</dbReference>
<reference evidence="2" key="2">
    <citation type="submission" date="2020-07" db="EMBL/GenBank/DDBJ databases">
        <authorList>
            <consortium name="NCBI Pathogen Detection Project"/>
        </authorList>
    </citation>
    <scope>NUCLEOTIDE SEQUENCE</scope>
    <source>
        <strain evidence="2">C8</strain>
    </source>
</reference>
<keyword evidence="2" id="KW-0378">Hydrolase</keyword>
<dbReference type="PANTHER" id="PTHR47619:SF1">
    <property type="entry name" value="EXODEOXYRIBONUCLEASE WALJ"/>
    <property type="match status" value="1"/>
</dbReference>
<proteinExistence type="predicted"/>
<dbReference type="Gene3D" id="3.60.15.10">
    <property type="entry name" value="Ribonuclease Z/Hydroxyacylglutathione hydrolase-like"/>
    <property type="match status" value="1"/>
</dbReference>
<dbReference type="SMART" id="SM00849">
    <property type="entry name" value="Lactamase_B"/>
    <property type="match status" value="1"/>
</dbReference>
<evidence type="ECO:0000313" key="2">
    <source>
        <dbReference type="EMBL" id="HAT4309081.1"/>
    </source>
</evidence>
<evidence type="ECO:0000259" key="1">
    <source>
        <dbReference type="SMART" id="SM00849"/>
    </source>
</evidence>
<reference evidence="2" key="1">
    <citation type="journal article" date="2018" name="Genome Biol.">
        <title>SKESA: strategic k-mer extension for scrupulous assemblies.</title>
        <authorList>
            <person name="Souvorov A."/>
            <person name="Agarwala R."/>
            <person name="Lipman D.J."/>
        </authorList>
    </citation>
    <scope>NUCLEOTIDE SEQUENCE</scope>
    <source>
        <strain evidence="2">C8</strain>
    </source>
</reference>
<organism evidence="2">
    <name type="scientific">Clostridium perfringens</name>
    <dbReference type="NCBI Taxonomy" id="1502"/>
    <lineage>
        <taxon>Bacteria</taxon>
        <taxon>Bacillati</taxon>
        <taxon>Bacillota</taxon>
        <taxon>Clostridia</taxon>
        <taxon>Eubacteriales</taxon>
        <taxon>Clostridiaceae</taxon>
        <taxon>Clostridium</taxon>
    </lineage>
</organism>
<dbReference type="SUPFAM" id="SSF56281">
    <property type="entry name" value="Metallo-hydrolase/oxidoreductase"/>
    <property type="match status" value="1"/>
</dbReference>
<dbReference type="AlphaFoldDB" id="A0A8H9R0J6"/>
<dbReference type="Pfam" id="PF12706">
    <property type="entry name" value="Lactamase_B_2"/>
    <property type="match status" value="1"/>
</dbReference>
<accession>A0A8H9R0J6</accession>
<dbReference type="InterPro" id="IPR052533">
    <property type="entry name" value="WalJ/YycJ-like"/>
</dbReference>
<dbReference type="PANTHER" id="PTHR47619">
    <property type="entry name" value="METALLO-HYDROLASE YYCJ-RELATED"/>
    <property type="match status" value="1"/>
</dbReference>
<comment type="caution">
    <text evidence="2">The sequence shown here is derived from an EMBL/GenBank/DDBJ whole genome shotgun (WGS) entry which is preliminary data.</text>
</comment>
<sequence length="235" mass="26639">MIRVISTGSKGNSYVIQAGEEILLLELGVPFIDILKDLNFNLENVVGCLVSHVHKDHSQGIGQAVKHGLNVYCNQDVADSFNGEKRRIKVIEPLKKFTLGGFTILPFDCQHTNNDGSECPNLGFLIEHKKLGKILFTTDTYYLKYTFKDIKHILIECNYTEKYLDEIPDYRARVLKSHMSLETLKETLKTWDLKNTERITLIHLSSDNGDSQYFREEIQKATGCMVNVASPGVIV</sequence>
<dbReference type="InterPro" id="IPR001279">
    <property type="entry name" value="Metallo-B-lactamas"/>
</dbReference>